<dbReference type="InterPro" id="IPR046342">
    <property type="entry name" value="CBS_dom_sf"/>
</dbReference>
<dbReference type="SUPFAM" id="SSF55931">
    <property type="entry name" value="Glutamine synthetase/guanido kinase"/>
    <property type="match status" value="1"/>
</dbReference>
<evidence type="ECO:0000313" key="4">
    <source>
        <dbReference type="Proteomes" id="UP000237968"/>
    </source>
</evidence>
<dbReference type="InterPro" id="IPR006336">
    <property type="entry name" value="GCS2"/>
</dbReference>
<protein>
    <submittedName>
        <fullName evidence="3">Inosine 5'-monophosphate dehydrogenase</fullName>
    </submittedName>
</protein>
<dbReference type="GO" id="GO:0016879">
    <property type="term" value="F:ligase activity, forming carbon-nitrogen bonds"/>
    <property type="evidence" value="ECO:0007669"/>
    <property type="project" value="TreeGrafter"/>
</dbReference>
<dbReference type="SMART" id="SM00116">
    <property type="entry name" value="CBS"/>
    <property type="match status" value="2"/>
</dbReference>
<dbReference type="Gene3D" id="3.30.590.20">
    <property type="match status" value="1"/>
</dbReference>
<dbReference type="CDD" id="cd04584">
    <property type="entry name" value="CBS_pair_AcuB_like"/>
    <property type="match status" value="1"/>
</dbReference>
<dbReference type="InterPro" id="IPR050141">
    <property type="entry name" value="GCL_type2/YbdK_subfam"/>
</dbReference>
<dbReference type="AlphaFoldDB" id="A0A2S9XLR7"/>
<dbReference type="SUPFAM" id="SSF54631">
    <property type="entry name" value="CBS-domain pair"/>
    <property type="match status" value="1"/>
</dbReference>
<dbReference type="OrthoDB" id="240589at2"/>
<feature type="domain" description="CBS" evidence="2">
    <location>
        <begin position="510"/>
        <end position="566"/>
    </location>
</feature>
<dbReference type="InterPro" id="IPR014746">
    <property type="entry name" value="Gln_synth/guanido_kin_cat_dom"/>
</dbReference>
<evidence type="ECO:0000259" key="2">
    <source>
        <dbReference type="PROSITE" id="PS51371"/>
    </source>
</evidence>
<dbReference type="Proteomes" id="UP000237968">
    <property type="component" value="Unassembled WGS sequence"/>
</dbReference>
<name>A0A2S9XLR7_9BACT</name>
<evidence type="ECO:0000313" key="3">
    <source>
        <dbReference type="EMBL" id="PRP93834.1"/>
    </source>
</evidence>
<keyword evidence="1" id="KW-0129">CBS domain</keyword>
<reference evidence="3 4" key="1">
    <citation type="submission" date="2018-03" db="EMBL/GenBank/DDBJ databases">
        <title>Draft Genome Sequences of the Obligatory Marine Myxobacteria Enhygromyxa salina SWB005.</title>
        <authorList>
            <person name="Poehlein A."/>
            <person name="Moghaddam J.A."/>
            <person name="Harms H."/>
            <person name="Alanjari M."/>
            <person name="Koenig G.M."/>
            <person name="Daniel R."/>
            <person name="Schaeberle T.F."/>
        </authorList>
    </citation>
    <scope>NUCLEOTIDE SEQUENCE [LARGE SCALE GENOMIC DNA]</scope>
    <source>
        <strain evidence="3 4">SWB005</strain>
    </source>
</reference>
<dbReference type="PANTHER" id="PTHR36510:SF3">
    <property type="entry name" value="CONSERVED PROTEIN"/>
    <property type="match status" value="1"/>
</dbReference>
<dbReference type="InterPro" id="IPR000644">
    <property type="entry name" value="CBS_dom"/>
</dbReference>
<organism evidence="3 4">
    <name type="scientific">Enhygromyxa salina</name>
    <dbReference type="NCBI Taxonomy" id="215803"/>
    <lineage>
        <taxon>Bacteria</taxon>
        <taxon>Pseudomonadati</taxon>
        <taxon>Myxococcota</taxon>
        <taxon>Polyangia</taxon>
        <taxon>Nannocystales</taxon>
        <taxon>Nannocystaceae</taxon>
        <taxon>Enhygromyxa</taxon>
    </lineage>
</organism>
<comment type="caution">
    <text evidence="3">The sequence shown here is derived from an EMBL/GenBank/DDBJ whole genome shotgun (WGS) entry which is preliminary data.</text>
</comment>
<gene>
    <name evidence="3" type="ORF">ENSA5_42370</name>
</gene>
<proteinExistence type="predicted"/>
<dbReference type="Pfam" id="PF04107">
    <property type="entry name" value="GCS2"/>
    <property type="match status" value="1"/>
</dbReference>
<dbReference type="EMBL" id="PVNK01000184">
    <property type="protein sequence ID" value="PRP93834.1"/>
    <property type="molecule type" value="Genomic_DNA"/>
</dbReference>
<dbReference type="Pfam" id="PF00571">
    <property type="entry name" value="CBS"/>
    <property type="match status" value="2"/>
</dbReference>
<keyword evidence="4" id="KW-1185">Reference proteome</keyword>
<evidence type="ECO:0000256" key="1">
    <source>
        <dbReference type="PROSITE-ProRule" id="PRU00703"/>
    </source>
</evidence>
<sequence length="638" mass="70901">MGEQEVTGADDAELRAFMRAILADVHAFEQVIERGMIESGVRRIGAEQEMFLVDRTLSVAPVATQVLETANDPRLTTELAQFNLEANLSPQDFTGGCLRALETEVEEVLGVARKAAAAHDAKVVLSGILPTLRKPDLVMSNMTPLPRYFALNRAMQRMRGGQDFHVLIKGKDELELTHDNVMLEAANTSFQIHFQVEAGEFARLYNLAQVVTAPVLASSVNSPVLMGKRLWNETRVALFHHSVDTRNEAHKARSARPRVGFGDRWVEDSVLEIFREDIARFRVVLSTSLDEDPMESLRQGKAPELKALRLHNGTVYRWNRACYGVANGVPHLRIENRALPAGPSVVDEVGSAAFYFGLMSGLGDQVSDIRKAMDFDDAKHNFFSSARYGLDARLTWIDGRTYDASKLILDTLLPLARAGLQAHAIDVADIDRYLGVVEDRVREGVTGARWAIQSLAQMPVDGPRDVRSRALTHAMLEHQEAGDPVHTWKPAAFEKVSDVRENYLTVGQFMTTDLFTVHPEDLVDLAASLMDWERIRHVPVEDEGKLVGLISHRAVLRLVARGHLDRAGAEKVAVREIMRTDPITVEPGTTTLEVLQLMRDKKVGSVPVVEGDKLVGIVTEHDLIEVSSRLLDNYLRGE</sequence>
<dbReference type="PANTHER" id="PTHR36510">
    <property type="entry name" value="GLUTAMATE--CYSTEINE LIGASE 2-RELATED"/>
    <property type="match status" value="1"/>
</dbReference>
<feature type="domain" description="CBS" evidence="2">
    <location>
        <begin position="578"/>
        <end position="633"/>
    </location>
</feature>
<dbReference type="PROSITE" id="PS51371">
    <property type="entry name" value="CBS"/>
    <property type="match status" value="2"/>
</dbReference>
<dbReference type="RefSeq" id="WP_106393518.1">
    <property type="nucleotide sequence ID" value="NZ_PVNK01000184.1"/>
</dbReference>
<dbReference type="Gene3D" id="3.10.580.10">
    <property type="entry name" value="CBS-domain"/>
    <property type="match status" value="1"/>
</dbReference>
<accession>A0A2S9XLR7</accession>